<dbReference type="GO" id="GO:0051301">
    <property type="term" value="P:cell division"/>
    <property type="evidence" value="ECO:0007669"/>
    <property type="project" value="UniProtKB-KW"/>
</dbReference>
<evidence type="ECO:0000256" key="15">
    <source>
        <dbReference type="RuleBase" id="RU000617"/>
    </source>
</evidence>
<dbReference type="Gene3D" id="3.30.1490.70">
    <property type="match status" value="1"/>
</dbReference>
<evidence type="ECO:0000256" key="4">
    <source>
        <dbReference type="ARBA" id="ARBA00022618"/>
    </source>
</evidence>
<keyword evidence="19" id="KW-1185">Reference proteome</keyword>
<protein>
    <recommendedName>
        <fullName evidence="15">DNA ligase</fullName>
        <ecNumber evidence="15">6.5.1.1</ecNumber>
    </recommendedName>
</protein>
<dbReference type="WBParaSite" id="SPAL_0001159900.1">
    <property type="protein sequence ID" value="SPAL_0001159900.1"/>
    <property type="gene ID" value="SPAL_0001159900"/>
</dbReference>
<dbReference type="GO" id="GO:0006281">
    <property type="term" value="P:DNA repair"/>
    <property type="evidence" value="ECO:0007669"/>
    <property type="project" value="UniProtKB-KW"/>
</dbReference>
<dbReference type="InterPro" id="IPR000977">
    <property type="entry name" value="DNA_ligase_ATP-dep"/>
</dbReference>
<evidence type="ECO:0000256" key="2">
    <source>
        <dbReference type="ARBA" id="ARBA00007572"/>
    </source>
</evidence>
<dbReference type="GO" id="GO:0003677">
    <property type="term" value="F:DNA binding"/>
    <property type="evidence" value="ECO:0007669"/>
    <property type="project" value="InterPro"/>
</dbReference>
<comment type="function">
    <text evidence="14">DNA ligase that seals nicks in double-stranded DNA during DNA replication, DNA recombination and DNA repair.</text>
</comment>
<dbReference type="InterPro" id="IPR036599">
    <property type="entry name" value="DNA_ligase_N_sf"/>
</dbReference>
<dbReference type="GO" id="GO:0005739">
    <property type="term" value="C:mitochondrion"/>
    <property type="evidence" value="ECO:0007669"/>
    <property type="project" value="TreeGrafter"/>
</dbReference>
<keyword evidence="12" id="KW-0131">Cell cycle</keyword>
<dbReference type="STRING" id="174720.A0A0N5C0S1"/>
<accession>A0A0N5C0S1</accession>
<dbReference type="PANTHER" id="PTHR45674:SF4">
    <property type="entry name" value="DNA LIGASE 1"/>
    <property type="match status" value="1"/>
</dbReference>
<evidence type="ECO:0000256" key="9">
    <source>
        <dbReference type="ARBA" id="ARBA00023172"/>
    </source>
</evidence>
<evidence type="ECO:0000256" key="10">
    <source>
        <dbReference type="ARBA" id="ARBA00023204"/>
    </source>
</evidence>
<keyword evidence="4" id="KW-0132">Cell division</keyword>
<evidence type="ECO:0000256" key="6">
    <source>
        <dbReference type="ARBA" id="ARBA00022741"/>
    </source>
</evidence>
<keyword evidence="5" id="KW-0235">DNA replication</keyword>
<dbReference type="Gene3D" id="1.10.3260.10">
    <property type="entry name" value="DNA ligase, ATP-dependent, N-terminal domain"/>
    <property type="match status" value="1"/>
</dbReference>
<dbReference type="FunFam" id="1.10.3260.10:FF:000001">
    <property type="entry name" value="DNA ligase"/>
    <property type="match status" value="1"/>
</dbReference>
<feature type="compositionally biased region" description="Polar residues" evidence="17">
    <location>
        <begin position="623"/>
        <end position="632"/>
    </location>
</feature>
<dbReference type="SUPFAM" id="SSF56091">
    <property type="entry name" value="DNA ligase/mRNA capping enzyme, catalytic domain"/>
    <property type="match status" value="1"/>
</dbReference>
<dbReference type="InterPro" id="IPR012309">
    <property type="entry name" value="DNA_ligase_ATP-dep_C"/>
</dbReference>
<keyword evidence="9 15" id="KW-0233">DNA recombination</keyword>
<dbReference type="CDD" id="cd07969">
    <property type="entry name" value="OBF_DNA_ligase_I"/>
    <property type="match status" value="1"/>
</dbReference>
<proteinExistence type="inferred from homology"/>
<dbReference type="SUPFAM" id="SSF117018">
    <property type="entry name" value="ATP-dependent DNA ligase DNA-binding domain"/>
    <property type="match status" value="1"/>
</dbReference>
<comment type="subcellular location">
    <subcellularLocation>
        <location evidence="1">Nucleus</location>
    </subcellularLocation>
</comment>
<dbReference type="GO" id="GO:1903461">
    <property type="term" value="P:Okazaki fragment processing involved in mitotic DNA replication"/>
    <property type="evidence" value="ECO:0007669"/>
    <property type="project" value="TreeGrafter"/>
</dbReference>
<dbReference type="Gene3D" id="3.30.470.30">
    <property type="entry name" value="DNA ligase/mRNA capping enzyme"/>
    <property type="match status" value="1"/>
</dbReference>
<dbReference type="GO" id="GO:0003910">
    <property type="term" value="F:DNA ligase (ATP) activity"/>
    <property type="evidence" value="ECO:0007669"/>
    <property type="project" value="UniProtKB-EC"/>
</dbReference>
<dbReference type="EC" id="6.5.1.1" evidence="15"/>
<dbReference type="GO" id="GO:0006310">
    <property type="term" value="P:DNA recombination"/>
    <property type="evidence" value="ECO:0007669"/>
    <property type="project" value="UniProtKB-KW"/>
</dbReference>
<keyword evidence="3 15" id="KW-0436">Ligase</keyword>
<feature type="domain" description="ATP-dependent DNA ligase family profile" evidence="18">
    <location>
        <begin position="369"/>
        <end position="505"/>
    </location>
</feature>
<dbReference type="Proteomes" id="UP000046392">
    <property type="component" value="Unplaced"/>
</dbReference>
<keyword evidence="8 15" id="KW-0067">ATP-binding</keyword>
<dbReference type="CDD" id="cd07900">
    <property type="entry name" value="Adenylation_DNA_ligase_I_Euk"/>
    <property type="match status" value="1"/>
</dbReference>
<evidence type="ECO:0000256" key="5">
    <source>
        <dbReference type="ARBA" id="ARBA00022705"/>
    </source>
</evidence>
<dbReference type="Gene3D" id="2.40.50.140">
    <property type="entry name" value="Nucleic acid-binding proteins"/>
    <property type="match status" value="1"/>
</dbReference>
<evidence type="ECO:0000256" key="12">
    <source>
        <dbReference type="ARBA" id="ARBA00023306"/>
    </source>
</evidence>
<evidence type="ECO:0000256" key="17">
    <source>
        <dbReference type="SAM" id="MobiDB-lite"/>
    </source>
</evidence>
<dbReference type="InterPro" id="IPR012310">
    <property type="entry name" value="DNA_ligase_ATP-dep_cent"/>
</dbReference>
<name>A0A0N5C0S1_STREA</name>
<evidence type="ECO:0000256" key="7">
    <source>
        <dbReference type="ARBA" id="ARBA00022763"/>
    </source>
</evidence>
<dbReference type="GO" id="GO:0005524">
    <property type="term" value="F:ATP binding"/>
    <property type="evidence" value="ECO:0007669"/>
    <property type="project" value="UniProtKB-KW"/>
</dbReference>
<dbReference type="Pfam" id="PF04679">
    <property type="entry name" value="DNA_ligase_A_C"/>
    <property type="match status" value="1"/>
</dbReference>
<dbReference type="InterPro" id="IPR012340">
    <property type="entry name" value="NA-bd_OB-fold"/>
</dbReference>
<sequence length="641" mass="72317">MSKEIIESTKWEKGKPIPYLALAKTMEDIEDTSSRLDIIKKLATFFVTAIEFSPEDLPASVYLCSNQLGPVYEGLELGIAEGSLIKAVAESTGRTVAQIKNDLQVKGDLGIIAQESRSSQQVLFKPKPLTVAVVFDKLRKIGKSTGQSAMKQKIDLIKGLLVACRDSEARYIVRCLSGKLRIGLAEGSILVALSNAFTMYRLKCENKKVDDEKLKEIMAGDTLILRTAYCECPNFDRIIKYALEGGVNCLPEKCKLTPGIPLKPMLAHPTKGIQEVMKRFGKAEFACEWKYDGERCQIHKTKDGVKIFSRNQEDNTSKYPDIIASLPQCFSDNVVDFISDGEVVAWDVSSKNILPFQTLSTRKRKNAGDSEIKVTVCVFFFDLLYFNGEPLVRKTFRERRQILRDNFKEVPGVFSFATSMDTTDTDEIQKFLDEAVKGKCEGLMVKTLDEHATYEIAKRSHNWLKLKKDYLDGVGDTLDLVVIGGYHGAGKRTGFYGGYLLACYDYDMEEYQTICKLGTGFKDDDLKVQYEYLNKLVIEKPRASYKYDSALEPDVWFDAEIVWEIKCADLSISPLHQAGRGLVDPDKGISLRFPRYLRHREDKTCDQATSAQQVAEMYEAQENVKNSDSTSYVPMEEEEDF</sequence>
<dbReference type="GO" id="GO:0071897">
    <property type="term" value="P:DNA biosynthetic process"/>
    <property type="evidence" value="ECO:0007669"/>
    <property type="project" value="InterPro"/>
</dbReference>
<evidence type="ECO:0000256" key="11">
    <source>
        <dbReference type="ARBA" id="ARBA00023242"/>
    </source>
</evidence>
<evidence type="ECO:0000313" key="19">
    <source>
        <dbReference type="Proteomes" id="UP000046392"/>
    </source>
</evidence>
<organism evidence="19 20">
    <name type="scientific">Strongyloides papillosus</name>
    <name type="common">Intestinal threadworm</name>
    <dbReference type="NCBI Taxonomy" id="174720"/>
    <lineage>
        <taxon>Eukaryota</taxon>
        <taxon>Metazoa</taxon>
        <taxon>Ecdysozoa</taxon>
        <taxon>Nematoda</taxon>
        <taxon>Chromadorea</taxon>
        <taxon>Rhabditida</taxon>
        <taxon>Tylenchina</taxon>
        <taxon>Panagrolaimomorpha</taxon>
        <taxon>Strongyloidoidea</taxon>
        <taxon>Strongyloididae</taxon>
        <taxon>Strongyloides</taxon>
    </lineage>
</organism>
<keyword evidence="11" id="KW-0539">Nucleus</keyword>
<dbReference type="FunFam" id="2.40.50.140:FF:000062">
    <property type="entry name" value="DNA ligase"/>
    <property type="match status" value="1"/>
</dbReference>
<comment type="catalytic activity">
    <reaction evidence="13 15">
        <text>ATP + (deoxyribonucleotide)n-3'-hydroxyl + 5'-phospho-(deoxyribonucleotide)m = (deoxyribonucleotide)n+m + AMP + diphosphate.</text>
        <dbReference type="EC" id="6.5.1.1"/>
    </reaction>
</comment>
<dbReference type="Pfam" id="PF01068">
    <property type="entry name" value="DNA_ligase_A_M"/>
    <property type="match status" value="1"/>
</dbReference>
<dbReference type="InterPro" id="IPR050191">
    <property type="entry name" value="ATP-dep_DNA_ligase"/>
</dbReference>
<dbReference type="AlphaFoldDB" id="A0A0N5C0S1"/>
<keyword evidence="7 15" id="KW-0227">DNA damage</keyword>
<dbReference type="PROSITE" id="PS00697">
    <property type="entry name" value="DNA_LIGASE_A1"/>
    <property type="match status" value="1"/>
</dbReference>
<dbReference type="InterPro" id="IPR016059">
    <property type="entry name" value="DNA_ligase_ATP-dep_CS"/>
</dbReference>
<evidence type="ECO:0000256" key="1">
    <source>
        <dbReference type="ARBA" id="ARBA00004123"/>
    </source>
</evidence>
<dbReference type="NCBIfam" id="TIGR00574">
    <property type="entry name" value="dnl1"/>
    <property type="match status" value="1"/>
</dbReference>
<dbReference type="GO" id="GO:0005634">
    <property type="term" value="C:nucleus"/>
    <property type="evidence" value="ECO:0007669"/>
    <property type="project" value="UniProtKB-SubCell"/>
</dbReference>
<reference evidence="20" key="1">
    <citation type="submission" date="2017-02" db="UniProtKB">
        <authorList>
            <consortium name="WormBaseParasite"/>
        </authorList>
    </citation>
    <scope>IDENTIFICATION</scope>
</reference>
<dbReference type="InterPro" id="IPR012308">
    <property type="entry name" value="DNA_ligase_ATP-dep_N"/>
</dbReference>
<evidence type="ECO:0000256" key="3">
    <source>
        <dbReference type="ARBA" id="ARBA00022598"/>
    </source>
</evidence>
<evidence type="ECO:0000256" key="16">
    <source>
        <dbReference type="RuleBase" id="RU004196"/>
    </source>
</evidence>
<evidence type="ECO:0000313" key="20">
    <source>
        <dbReference type="WBParaSite" id="SPAL_0001159900.1"/>
    </source>
</evidence>
<dbReference type="PROSITE" id="PS50160">
    <property type="entry name" value="DNA_LIGASE_A3"/>
    <property type="match status" value="1"/>
</dbReference>
<dbReference type="FunFam" id="3.30.470.30:FF:000002">
    <property type="entry name" value="DNA ligase"/>
    <property type="match status" value="1"/>
</dbReference>
<keyword evidence="10 15" id="KW-0234">DNA repair</keyword>
<evidence type="ECO:0000259" key="18">
    <source>
        <dbReference type="PROSITE" id="PS50160"/>
    </source>
</evidence>
<dbReference type="PANTHER" id="PTHR45674">
    <property type="entry name" value="DNA LIGASE 1/3 FAMILY MEMBER"/>
    <property type="match status" value="1"/>
</dbReference>
<dbReference type="Pfam" id="PF04675">
    <property type="entry name" value="DNA_ligase_A_N"/>
    <property type="match status" value="1"/>
</dbReference>
<evidence type="ECO:0000256" key="14">
    <source>
        <dbReference type="ARBA" id="ARBA00054532"/>
    </source>
</evidence>
<feature type="region of interest" description="Disordered" evidence="17">
    <location>
        <begin position="622"/>
        <end position="641"/>
    </location>
</feature>
<evidence type="ECO:0000256" key="13">
    <source>
        <dbReference type="ARBA" id="ARBA00034003"/>
    </source>
</evidence>
<comment type="similarity">
    <text evidence="2 16">Belongs to the ATP-dependent DNA ligase family.</text>
</comment>
<dbReference type="PROSITE" id="PS00333">
    <property type="entry name" value="DNA_LIGASE_A2"/>
    <property type="match status" value="1"/>
</dbReference>
<evidence type="ECO:0000256" key="8">
    <source>
        <dbReference type="ARBA" id="ARBA00022840"/>
    </source>
</evidence>
<keyword evidence="6 15" id="KW-0547">Nucleotide-binding</keyword>
<dbReference type="SUPFAM" id="SSF50249">
    <property type="entry name" value="Nucleic acid-binding proteins"/>
    <property type="match status" value="1"/>
</dbReference>